<dbReference type="GO" id="GO:0008168">
    <property type="term" value="F:methyltransferase activity"/>
    <property type="evidence" value="ECO:0007669"/>
    <property type="project" value="UniProtKB-KW"/>
</dbReference>
<dbReference type="KEGG" id="iho:Igni_1307"/>
<dbReference type="Pfam" id="PF01564">
    <property type="entry name" value="Spermine_synth"/>
    <property type="match status" value="1"/>
</dbReference>
<dbReference type="GO" id="GO:0032259">
    <property type="term" value="P:methylation"/>
    <property type="evidence" value="ECO:0007669"/>
    <property type="project" value="UniProtKB-KW"/>
</dbReference>
<dbReference type="EMBL" id="CP000816">
    <property type="protein sequence ID" value="ABU82483.1"/>
    <property type="molecule type" value="Genomic_DNA"/>
</dbReference>
<proteinExistence type="predicted"/>
<keyword evidence="1" id="KW-0808">Transferase</keyword>
<dbReference type="InterPro" id="IPR029063">
    <property type="entry name" value="SAM-dependent_MTases_sf"/>
</dbReference>
<dbReference type="PhylomeDB" id="A8AC31"/>
<sequence length="252" mass="28490">MDEWGAVLDVQSSEGAIIINGLRVPTDELEYVIKRMGNTLHAVTPEGLLPLVVRSRHFYKLRGLEEPGPPTLEIDGVHMHRIAGTDPWKDALSKVRNARVRSGHKVLDTCMGLGYTAIASLRRGATVVTVEKDPNVIQLAEWNPWSWELVKAEIYNDDVSTFIKRVEDETFDRIIHDPPVITMAGELYSREFYEELYRVLKRGGVLFHYTGSPKRRSGVDLARGVMERLREAGFEEVRRAPDALGVVARKSR</sequence>
<reference evidence="1 2" key="1">
    <citation type="journal article" date="2008" name="Genome Biol.">
        <title>A genomic analysis of the archaeal system Ignicoccus hospitalis-Nanoarchaeum equitans.</title>
        <authorList>
            <person name="Podar M."/>
            <person name="Anderson I."/>
            <person name="Makarova K.S."/>
            <person name="Elkins J.G."/>
            <person name="Ivanova N."/>
            <person name="Wall M.A."/>
            <person name="Lykidis A."/>
            <person name="Mavromatis K."/>
            <person name="Sun H."/>
            <person name="Hudson M.E."/>
            <person name="Chen W."/>
            <person name="Deciu C."/>
            <person name="Hutchison D."/>
            <person name="Eads J.R."/>
            <person name="Anderson A."/>
            <person name="Fernandes F."/>
            <person name="Szeto E."/>
            <person name="Lapidus A."/>
            <person name="Kyrpides N.C."/>
            <person name="Saier M.H.Jr."/>
            <person name="Richardson P.M."/>
            <person name="Rachel R."/>
            <person name="Huber H."/>
            <person name="Eisen J.A."/>
            <person name="Koonin E.V."/>
            <person name="Keller M."/>
            <person name="Stetter K.O."/>
        </authorList>
    </citation>
    <scope>NUCLEOTIDE SEQUENCE [LARGE SCALE GENOMIC DNA]</scope>
    <source>
        <strain evidence="2">KIN4/I / DSM 18386 / JCM 14125</strain>
    </source>
</reference>
<dbReference type="SUPFAM" id="SSF53335">
    <property type="entry name" value="S-adenosyl-L-methionine-dependent methyltransferases"/>
    <property type="match status" value="1"/>
</dbReference>
<name>A8AC31_IGNH4</name>
<dbReference type="CDD" id="cd02440">
    <property type="entry name" value="AdoMet_MTases"/>
    <property type="match status" value="1"/>
</dbReference>
<dbReference type="HOGENOM" id="CLU_057700_0_0_2"/>
<dbReference type="Proteomes" id="UP000000262">
    <property type="component" value="Chromosome"/>
</dbReference>
<protein>
    <submittedName>
        <fullName evidence="1">Methyltransferase-like protein</fullName>
    </submittedName>
</protein>
<accession>A8AC31</accession>
<dbReference type="STRING" id="453591.Igni_1307"/>
<organism evidence="1 2">
    <name type="scientific">Ignicoccus hospitalis (strain KIN4/I / DSM 18386 / JCM 14125)</name>
    <dbReference type="NCBI Taxonomy" id="453591"/>
    <lineage>
        <taxon>Archaea</taxon>
        <taxon>Thermoproteota</taxon>
        <taxon>Thermoprotei</taxon>
        <taxon>Desulfurococcales</taxon>
        <taxon>Desulfurococcaceae</taxon>
        <taxon>Ignicoccus</taxon>
    </lineage>
</organism>
<evidence type="ECO:0000313" key="1">
    <source>
        <dbReference type="EMBL" id="ABU82483.1"/>
    </source>
</evidence>
<evidence type="ECO:0000313" key="2">
    <source>
        <dbReference type="Proteomes" id="UP000000262"/>
    </source>
</evidence>
<keyword evidence="2" id="KW-1185">Reference proteome</keyword>
<dbReference type="Gene3D" id="3.40.50.150">
    <property type="entry name" value="Vaccinia Virus protein VP39"/>
    <property type="match status" value="1"/>
</dbReference>
<keyword evidence="1" id="KW-0489">Methyltransferase</keyword>
<gene>
    <name evidence="1" type="ordered locus">Igni_1307</name>
</gene>
<dbReference type="AlphaFoldDB" id="A8AC31"/>
<dbReference type="eggNOG" id="arCOG00054">
    <property type="taxonomic scope" value="Archaea"/>
</dbReference>